<dbReference type="InterPro" id="IPR027417">
    <property type="entry name" value="P-loop_NTPase"/>
</dbReference>
<evidence type="ECO:0008006" key="3">
    <source>
        <dbReference type="Google" id="ProtNLM"/>
    </source>
</evidence>
<evidence type="ECO:0000313" key="1">
    <source>
        <dbReference type="EMBL" id="SCA80425.1"/>
    </source>
</evidence>
<name>A0A1C3S6X2_9CAUD</name>
<gene>
    <name evidence="1" type="ORF">PSLUR01_00448</name>
</gene>
<proteinExistence type="predicted"/>
<accession>A0A1C3S6X2</accession>
<dbReference type="Proteomes" id="UP000279386">
    <property type="component" value="Segment"/>
</dbReference>
<evidence type="ECO:0000313" key="2">
    <source>
        <dbReference type="Proteomes" id="UP000279386"/>
    </source>
</evidence>
<dbReference type="SUPFAM" id="SSF52540">
    <property type="entry name" value="P-loop containing nucleoside triphosphate hydrolases"/>
    <property type="match status" value="1"/>
</dbReference>
<dbReference type="EMBL" id="LT603033">
    <property type="protein sequence ID" value="SCA80425.1"/>
    <property type="molecule type" value="Genomic_DNA"/>
</dbReference>
<organism evidence="1 2">
    <name type="scientific">Escherichia phage vB_Eco_slurp01</name>
    <dbReference type="NCBI Taxonomy" id="1874688"/>
    <lineage>
        <taxon>Viruses</taxon>
        <taxon>Duplodnaviria</taxon>
        <taxon>Heunggongvirae</taxon>
        <taxon>Uroviricota</taxon>
        <taxon>Caudoviricetes</taxon>
        <taxon>Asteriusvirus</taxon>
        <taxon>Asteriusvirus PBECO4</taxon>
    </lineage>
</organism>
<sequence length="208" mass="23940">MGRQIIAINGTIGSGKDTFGESFINNGYTRMSFATNLKDSVSAIFGWDREMLEGSTKESRKIREEPDQYWCDKLGRNDVSPRWVLQNYGTNILRKYFHNDIWVFSLEKSMQDIDGNIIITDCRFPNELKMIRSNNGTIIEVQRVLPHWYGLAASYNKGDINIKPVELESVHESEWAWIGINNPDIIVQNNSTIDDLHKKAMDIIYSNT</sequence>
<dbReference type="Gene3D" id="3.40.50.300">
    <property type="entry name" value="P-loop containing nucleotide triphosphate hydrolases"/>
    <property type="match status" value="1"/>
</dbReference>
<protein>
    <recommendedName>
        <fullName evidence="3">Deoxynucleoside monophosphate kinase</fullName>
    </recommendedName>
</protein>
<reference evidence="1 2" key="1">
    <citation type="submission" date="2016-07" db="EMBL/GenBank/DDBJ databases">
        <authorList>
            <person name="Millard A."/>
        </authorList>
    </citation>
    <scope>NUCLEOTIDE SEQUENCE [LARGE SCALE GENOMIC DNA]</scope>
</reference>